<dbReference type="Proteomes" id="UP000694915">
    <property type="component" value="Unplaced"/>
</dbReference>
<feature type="compositionally biased region" description="Low complexity" evidence="1">
    <location>
        <begin position="330"/>
        <end position="339"/>
    </location>
</feature>
<evidence type="ECO:0000256" key="1">
    <source>
        <dbReference type="SAM" id="MobiDB-lite"/>
    </source>
</evidence>
<keyword evidence="2" id="KW-1185">Reference proteome</keyword>
<gene>
    <name evidence="3" type="primary">Prr30</name>
</gene>
<dbReference type="RefSeq" id="XP_005371409.1">
    <property type="nucleotide sequence ID" value="XM_005371352.3"/>
</dbReference>
<dbReference type="GeneID" id="101981627"/>
<protein>
    <submittedName>
        <fullName evidence="3">Proline-rich protein 30</fullName>
    </submittedName>
</protein>
<feature type="region of interest" description="Disordered" evidence="1">
    <location>
        <begin position="1"/>
        <end position="49"/>
    </location>
</feature>
<sequence>MLPRSKDQVLPQNTVPPECPPQVLSQFADSPPSNLASLSPHQSLPSPHLPLPAHRPAYFSFSSPPQPHSPGPHFYSSDANFDFFPLPFASSLQSSPTFFHQNYPCLPWRHSSPPLIYQLGASPPLSHRSSLSQGQNSSPHSCQSPPHLRGIHSSTATPPSPSPPSGGISSNKQTWQCPQSKNTRSPVVAGGCKASKVDPAEFKDPMALAQALVVRVGHRRIATDLQLLFLQRLWLGTSTPGQAPVVEYPICLQCLQPRTPSCPTPKYKKGARLLAFPQLLPCAQGQESGPLRIGIGFGLHLSLGQAKALHLLPPKKRQEASPQGKVVLRQPPTTQTPETQVIDTLSQARPLKFAGLQSLKSSQCSVPPAQAPRWVTASPRPRLSTAPKRSVSPESILEKLPS</sequence>
<organism evidence="2 3">
    <name type="scientific">Microtus ochrogaster</name>
    <name type="common">Prairie vole</name>
    <dbReference type="NCBI Taxonomy" id="79684"/>
    <lineage>
        <taxon>Eukaryota</taxon>
        <taxon>Metazoa</taxon>
        <taxon>Chordata</taxon>
        <taxon>Craniata</taxon>
        <taxon>Vertebrata</taxon>
        <taxon>Euteleostomi</taxon>
        <taxon>Mammalia</taxon>
        <taxon>Eutheria</taxon>
        <taxon>Euarchontoglires</taxon>
        <taxon>Glires</taxon>
        <taxon>Rodentia</taxon>
        <taxon>Myomorpha</taxon>
        <taxon>Muroidea</taxon>
        <taxon>Cricetidae</taxon>
        <taxon>Arvicolinae</taxon>
        <taxon>Microtus</taxon>
    </lineage>
</organism>
<feature type="compositionally biased region" description="Polar residues" evidence="1">
    <location>
        <begin position="23"/>
        <end position="34"/>
    </location>
</feature>
<feature type="compositionally biased region" description="Polar residues" evidence="1">
    <location>
        <begin position="171"/>
        <end position="185"/>
    </location>
</feature>
<evidence type="ECO:0000313" key="3">
    <source>
        <dbReference type="RefSeq" id="XP_005371409.1"/>
    </source>
</evidence>
<dbReference type="PANTHER" id="PTHR22235:SF2">
    <property type="entry name" value="PROLINE-RICH PROTEIN 30"/>
    <property type="match status" value="1"/>
</dbReference>
<feature type="region of interest" description="Disordered" evidence="1">
    <location>
        <begin position="362"/>
        <end position="402"/>
    </location>
</feature>
<reference evidence="3" key="1">
    <citation type="submission" date="2025-08" db="UniProtKB">
        <authorList>
            <consortium name="RefSeq"/>
        </authorList>
    </citation>
    <scope>IDENTIFICATION</scope>
</reference>
<feature type="compositionally biased region" description="Low complexity" evidence="1">
    <location>
        <begin position="35"/>
        <end position="49"/>
    </location>
</feature>
<feature type="region of interest" description="Disordered" evidence="1">
    <location>
        <begin position="315"/>
        <end position="339"/>
    </location>
</feature>
<dbReference type="Pfam" id="PF15728">
    <property type="entry name" value="DUF4679"/>
    <property type="match status" value="1"/>
</dbReference>
<proteinExistence type="predicted"/>
<feature type="region of interest" description="Disordered" evidence="1">
    <location>
        <begin position="119"/>
        <end position="190"/>
    </location>
</feature>
<name>A0ABM0LRL6_MICOH</name>
<dbReference type="InterPro" id="IPR031461">
    <property type="entry name" value="DUF4679"/>
</dbReference>
<accession>A0ABM0LRL6</accession>
<feature type="compositionally biased region" description="Polar residues" evidence="1">
    <location>
        <begin position="127"/>
        <end position="144"/>
    </location>
</feature>
<dbReference type="PANTHER" id="PTHR22235">
    <property type="entry name" value="PROLINE-RICH PROTEIN 30"/>
    <property type="match status" value="1"/>
</dbReference>
<evidence type="ECO:0000313" key="2">
    <source>
        <dbReference type="Proteomes" id="UP000694915"/>
    </source>
</evidence>